<dbReference type="Pfam" id="PF05630">
    <property type="entry name" value="NPP1"/>
    <property type="match status" value="1"/>
</dbReference>
<dbReference type="PANTHER" id="PTHR33657:SF8">
    <property type="entry name" value="DOMAIN PROTEIN, PUTATIVE (AFU_ORTHOLOGUE AFUA_5G00600)-RELATED"/>
    <property type="match status" value="1"/>
</dbReference>
<evidence type="ECO:0000256" key="3">
    <source>
        <dbReference type="ARBA" id="ARBA00022525"/>
    </source>
</evidence>
<proteinExistence type="inferred from homology"/>
<feature type="chain" id="PRO_5043606589" evidence="5">
    <location>
        <begin position="21"/>
        <end position="247"/>
    </location>
</feature>
<dbReference type="InterPro" id="IPR008701">
    <property type="entry name" value="NPP1"/>
</dbReference>
<evidence type="ECO:0000313" key="6">
    <source>
        <dbReference type="EMBL" id="CAK7933587.1"/>
    </source>
</evidence>
<organism evidence="6 7">
    <name type="scientific">Peronospora matthiolae</name>
    <dbReference type="NCBI Taxonomy" id="2874970"/>
    <lineage>
        <taxon>Eukaryota</taxon>
        <taxon>Sar</taxon>
        <taxon>Stramenopiles</taxon>
        <taxon>Oomycota</taxon>
        <taxon>Peronosporomycetes</taxon>
        <taxon>Peronosporales</taxon>
        <taxon>Peronosporaceae</taxon>
        <taxon>Peronospora</taxon>
    </lineage>
</organism>
<dbReference type="PIRSF" id="PIRSF029958">
    <property type="entry name" value="Necrosis-inducing_protein"/>
    <property type="match status" value="1"/>
</dbReference>
<dbReference type="Proteomes" id="UP001162060">
    <property type="component" value="Unassembled WGS sequence"/>
</dbReference>
<evidence type="ECO:0000256" key="5">
    <source>
        <dbReference type="SAM" id="SignalP"/>
    </source>
</evidence>
<reference evidence="6" key="1">
    <citation type="submission" date="2024-01" db="EMBL/GenBank/DDBJ databases">
        <authorList>
            <person name="Webb A."/>
        </authorList>
    </citation>
    <scope>NUCLEOTIDE SEQUENCE</scope>
    <source>
        <strain evidence="6">Pm1</strain>
    </source>
</reference>
<gene>
    <name evidence="6" type="ORF">PM001_LOCUS18737</name>
</gene>
<evidence type="ECO:0000313" key="7">
    <source>
        <dbReference type="Proteomes" id="UP001162060"/>
    </source>
</evidence>
<dbReference type="PANTHER" id="PTHR33657">
    <property type="entry name" value="DOMAIN PROTEIN, PUTATIVE (AFU_ORTHOLOGUE AFUA_5G00600)-RELATED"/>
    <property type="match status" value="1"/>
</dbReference>
<evidence type="ECO:0000256" key="4">
    <source>
        <dbReference type="ARBA" id="ARBA00023026"/>
    </source>
</evidence>
<comment type="caution">
    <text evidence="6">The sequence shown here is derived from an EMBL/GenBank/DDBJ whole genome shotgun (WGS) entry which is preliminary data.</text>
</comment>
<evidence type="ECO:0000256" key="2">
    <source>
        <dbReference type="ARBA" id="ARBA00009520"/>
    </source>
</evidence>
<dbReference type="EMBL" id="CAKLBY020000195">
    <property type="protein sequence ID" value="CAK7933587.1"/>
    <property type="molecule type" value="Genomic_DNA"/>
</dbReference>
<keyword evidence="4" id="KW-0843">Virulence</keyword>
<keyword evidence="3" id="KW-0964">Secreted</keyword>
<feature type="signal peptide" evidence="5">
    <location>
        <begin position="1"/>
        <end position="20"/>
    </location>
</feature>
<comment type="similarity">
    <text evidence="2">Belongs to the Necrosis inducing protein (NPP1) family.</text>
</comment>
<dbReference type="AlphaFoldDB" id="A0AAV1UJ08"/>
<name>A0AAV1UJ08_9STRA</name>
<evidence type="ECO:0000256" key="1">
    <source>
        <dbReference type="ARBA" id="ARBA00004613"/>
    </source>
</evidence>
<comment type="subcellular location">
    <subcellularLocation>
        <location evidence="1">Secreted</location>
    </subcellularLocation>
</comment>
<accession>A0AAV1UJ08</accession>
<dbReference type="GO" id="GO:0005576">
    <property type="term" value="C:extracellular region"/>
    <property type="evidence" value="ECO:0007669"/>
    <property type="project" value="UniProtKB-SubCell"/>
</dbReference>
<sequence length="247" mass="27194">MKIGIFSCATLLAVSAPVSSSEECGHNWVKHNEVNAIVPEPPKSISEKAADFFNPSFFWSDGCHSFPAVDEIGRTGSGLNPTGAVDGSCKRSEMGNQTYSRSGWYREKWALAYAIYEPKDSSGSGFGTRHQWIYFVIWINNPEHLENGIEAVSTWGPEGLEKTLKPREDVMAGEGIKLDYNLMGGNGHFVKLTTLGGCEPQTLISWTQLPDAARCALNRARWNGGKVMPLSDDVFVKNLADAWPFED</sequence>
<protein>
    <submittedName>
        <fullName evidence="6">Uncharacterized protein</fullName>
    </submittedName>
</protein>
<keyword evidence="5" id="KW-0732">Signal</keyword>